<reference evidence="3 4" key="1">
    <citation type="journal article" date="2010" name="Stand. Genomic Sci.">
        <title>Complete genome sequence of Aminobacterium colombiense type strain (ALA-1).</title>
        <authorList>
            <person name="Chertkov O."/>
            <person name="Sikorski J."/>
            <person name="Brambilla E."/>
            <person name="Lapidus A."/>
            <person name="Copeland A."/>
            <person name="Glavina Del Rio T."/>
            <person name="Nolan M."/>
            <person name="Lucas S."/>
            <person name="Tice H."/>
            <person name="Cheng J.F."/>
            <person name="Han C."/>
            <person name="Detter J.C."/>
            <person name="Bruce D."/>
            <person name="Tapia R."/>
            <person name="Goodwin L."/>
            <person name="Pitluck S."/>
            <person name="Liolios K."/>
            <person name="Ivanova N."/>
            <person name="Mavromatis K."/>
            <person name="Ovchinnikova G."/>
            <person name="Pati A."/>
            <person name="Chen A."/>
            <person name="Palaniappan K."/>
            <person name="Land M."/>
            <person name="Hauser L."/>
            <person name="Chang Y.J."/>
            <person name="Jeffries C.D."/>
            <person name="Spring S."/>
            <person name="Rohde M."/>
            <person name="Goker M."/>
            <person name="Bristow J."/>
            <person name="Eisen J.A."/>
            <person name="Markowitz V."/>
            <person name="Hugenholtz P."/>
            <person name="Kyrpides N.C."/>
            <person name="Klenk H.P."/>
        </authorList>
    </citation>
    <scope>NUCLEOTIDE SEQUENCE [LARGE SCALE GENOMIC DNA]</scope>
    <source>
        <strain evidence="4">DSM 12261 / ALA-1</strain>
    </source>
</reference>
<dbReference type="PANTHER" id="PTHR34039">
    <property type="entry name" value="UPF0102 PROTEIN YRAN"/>
    <property type="match status" value="1"/>
</dbReference>
<dbReference type="PANTHER" id="PTHR34039:SF1">
    <property type="entry name" value="UPF0102 PROTEIN YRAN"/>
    <property type="match status" value="1"/>
</dbReference>
<dbReference type="KEGG" id="aco:Amico_1525"/>
<evidence type="ECO:0000313" key="4">
    <source>
        <dbReference type="Proteomes" id="UP000002366"/>
    </source>
</evidence>
<dbReference type="AlphaFoldDB" id="D5EGG0"/>
<dbReference type="CDD" id="cd20736">
    <property type="entry name" value="PoNe_Nuclease"/>
    <property type="match status" value="1"/>
</dbReference>
<name>D5EGG0_AMICL</name>
<dbReference type="Pfam" id="PF02021">
    <property type="entry name" value="UPF0102"/>
    <property type="match status" value="1"/>
</dbReference>
<keyword evidence="4" id="KW-1185">Reference proteome</keyword>
<dbReference type="InterPro" id="IPR011335">
    <property type="entry name" value="Restrct_endonuc-II-like"/>
</dbReference>
<dbReference type="Proteomes" id="UP000002366">
    <property type="component" value="Chromosome"/>
</dbReference>
<dbReference type="InterPro" id="IPR003509">
    <property type="entry name" value="UPF0102_YraN-like"/>
</dbReference>
<dbReference type="EMBL" id="CP001997">
    <property type="protein sequence ID" value="ADE57642.1"/>
    <property type="molecule type" value="Genomic_DNA"/>
</dbReference>
<dbReference type="HOGENOM" id="CLU_115353_2_3_0"/>
<dbReference type="HAMAP" id="MF_00048">
    <property type="entry name" value="UPF0102"/>
    <property type="match status" value="1"/>
</dbReference>
<dbReference type="STRING" id="572547.Amico_1525"/>
<dbReference type="eggNOG" id="COG0792">
    <property type="taxonomic scope" value="Bacteria"/>
</dbReference>
<comment type="similarity">
    <text evidence="1 2">Belongs to the UPF0102 family.</text>
</comment>
<sequence length="123" mass="14133">MDHVALGRWGEETASAFLQKKGWRIIERNVSFPRGELDIVAMDKKELVIVEVRTRSVGRIMPPEESVGPVKIRRLIRTGFLYIDQVQWSGIWRIDLVGITCHNNMSSYTVKHYSDITNGMMLS</sequence>
<evidence type="ECO:0000256" key="2">
    <source>
        <dbReference type="HAMAP-Rule" id="MF_00048"/>
    </source>
</evidence>
<dbReference type="SUPFAM" id="SSF52980">
    <property type="entry name" value="Restriction endonuclease-like"/>
    <property type="match status" value="1"/>
</dbReference>
<accession>D5EGG0</accession>
<gene>
    <name evidence="3" type="ordered locus">Amico_1525</name>
</gene>
<dbReference type="RefSeq" id="WP_013048905.1">
    <property type="nucleotide sequence ID" value="NC_014011.1"/>
</dbReference>
<dbReference type="OrthoDB" id="9802516at2"/>
<evidence type="ECO:0000256" key="1">
    <source>
        <dbReference type="ARBA" id="ARBA00006738"/>
    </source>
</evidence>
<dbReference type="GO" id="GO:0003676">
    <property type="term" value="F:nucleic acid binding"/>
    <property type="evidence" value="ECO:0007669"/>
    <property type="project" value="InterPro"/>
</dbReference>
<organism evidence="3 4">
    <name type="scientific">Aminobacterium colombiense (strain DSM 12261 / ALA-1)</name>
    <dbReference type="NCBI Taxonomy" id="572547"/>
    <lineage>
        <taxon>Bacteria</taxon>
        <taxon>Thermotogati</taxon>
        <taxon>Synergistota</taxon>
        <taxon>Synergistia</taxon>
        <taxon>Synergistales</taxon>
        <taxon>Aminobacteriaceae</taxon>
        <taxon>Aminobacterium</taxon>
    </lineage>
</organism>
<dbReference type="Gene3D" id="3.40.1350.10">
    <property type="match status" value="1"/>
</dbReference>
<dbReference type="InterPro" id="IPR011856">
    <property type="entry name" value="tRNA_endonuc-like_dom_sf"/>
</dbReference>
<protein>
    <recommendedName>
        <fullName evidence="2">UPF0102 protein Amico_1525</fullName>
    </recommendedName>
</protein>
<proteinExistence type="inferred from homology"/>
<evidence type="ECO:0000313" key="3">
    <source>
        <dbReference type="EMBL" id="ADE57642.1"/>
    </source>
</evidence>